<comment type="function">
    <text evidence="8">Gustatory receptor which mediates acceptance or avoidance behavior, depending on its substrates.</text>
</comment>
<dbReference type="GO" id="GO:0050909">
    <property type="term" value="P:sensory perception of taste"/>
    <property type="evidence" value="ECO:0007669"/>
    <property type="project" value="InterPro"/>
</dbReference>
<evidence type="ECO:0000256" key="1">
    <source>
        <dbReference type="ARBA" id="ARBA00004651"/>
    </source>
</evidence>
<dbReference type="PANTHER" id="PTHR21143:SF123">
    <property type="entry name" value="GUSTATORY RECEPTOR FOR SUGAR TASTE 43A-RELATED"/>
    <property type="match status" value="1"/>
</dbReference>
<dbReference type="EMBL" id="KY225519">
    <property type="protein sequence ID" value="ARO70531.1"/>
    <property type="molecule type" value="mRNA"/>
</dbReference>
<evidence type="ECO:0000256" key="5">
    <source>
        <dbReference type="ARBA" id="ARBA00023136"/>
    </source>
</evidence>
<evidence type="ECO:0000256" key="8">
    <source>
        <dbReference type="RuleBase" id="RU363108"/>
    </source>
</evidence>
<sequence>MSKPEEQKMSCVVGGAHAFILRISSFVGLAPLRFESRKSGFNVSLSSPMCIYSIILITVLVTTTIFGLVSEINVGIKKAIRMSSRTSQVVSTCDVLVVVVLAGTGVYGAPRRMKKMLKLMEELASVDNSIGVNYSKITERKLCAVLLVILIFFTVLITDDFCFYVMQAKRLDRQWEVVINYIGFYILWYIAMILELQFAFTALSVRARFQVVNDALAITAQRVSSFPMNKPKATLPVNVYAIRVAPVDSQMFANVSLFVESRSSEESPVILLKSVNGEPRLLVTPCEAIRRLAALYGTLCEVVNRVDESYGLPLVVLLLSTLLHLVVTPYFLIMEIILSTNRVHFLVLQFLWCATHLLRMFIIVEPCHYTVAESKRAEKLVCKLMTSVPSTGVLSARLKLFSRQLMLRSAAYTPLGMCTLDRPLVVAVIGAVTTYLVILIQFQKYDN</sequence>
<dbReference type="Pfam" id="PF08395">
    <property type="entry name" value="7tm_7"/>
    <property type="match status" value="1"/>
</dbReference>
<evidence type="ECO:0000256" key="6">
    <source>
        <dbReference type="ARBA" id="ARBA00023170"/>
    </source>
</evidence>
<proteinExistence type="evidence at transcript level"/>
<evidence type="ECO:0000256" key="3">
    <source>
        <dbReference type="ARBA" id="ARBA00022692"/>
    </source>
</evidence>
<feature type="transmembrane region" description="Helical" evidence="8">
    <location>
        <begin position="12"/>
        <end position="31"/>
    </location>
</feature>
<reference evidence="9" key="1">
    <citation type="submission" date="2016-11" db="EMBL/GenBank/DDBJ databases">
        <authorList>
            <person name="Jaros S."/>
            <person name="Januszkiewicz K."/>
            <person name="Wedrychowicz H."/>
        </authorList>
    </citation>
    <scope>NUCLEOTIDE SEQUENCE</scope>
</reference>
<keyword evidence="6 8" id="KW-0675">Receptor</keyword>
<keyword evidence="7 8" id="KW-0807">Transducer</keyword>
<feature type="transmembrane region" description="Helical" evidence="8">
    <location>
        <begin position="312"/>
        <end position="333"/>
    </location>
</feature>
<reference evidence="9" key="2">
    <citation type="journal article" date="2018" name="Front. Physiol.">
        <title>Dynamic Changes in Chemosensory Gene Expression during the Dendrolimus punctatus Mating Process.</title>
        <authorList>
            <person name="Zhang S.F."/>
            <person name="Zhang Z."/>
            <person name="Kong X.B."/>
            <person name="Wang H.B."/>
            <person name="Liu F."/>
        </authorList>
    </citation>
    <scope>NUCLEOTIDE SEQUENCE</scope>
</reference>
<name>A0A2K8GL69_9NEOP</name>
<dbReference type="GO" id="GO:0007635">
    <property type="term" value="P:chemosensory behavior"/>
    <property type="evidence" value="ECO:0007669"/>
    <property type="project" value="TreeGrafter"/>
</dbReference>
<feature type="transmembrane region" description="Helical" evidence="8">
    <location>
        <begin position="51"/>
        <end position="69"/>
    </location>
</feature>
<keyword evidence="2 8" id="KW-1003">Cell membrane</keyword>
<comment type="similarity">
    <text evidence="8">Belongs to the insect chemoreceptor superfamily. Gustatory receptor (GR) family.</text>
</comment>
<feature type="transmembrane region" description="Helical" evidence="8">
    <location>
        <begin position="144"/>
        <end position="166"/>
    </location>
</feature>
<dbReference type="GO" id="GO:0030425">
    <property type="term" value="C:dendrite"/>
    <property type="evidence" value="ECO:0007669"/>
    <property type="project" value="TreeGrafter"/>
</dbReference>
<keyword evidence="3 8" id="KW-0812">Transmembrane</keyword>
<keyword evidence="5 8" id="KW-0472">Membrane</keyword>
<accession>A0A2K8GL69</accession>
<gene>
    <name evidence="9" type="primary">GR4</name>
</gene>
<comment type="caution">
    <text evidence="8">Lacks conserved residue(s) required for the propagation of feature annotation.</text>
</comment>
<dbReference type="GO" id="GO:0030424">
    <property type="term" value="C:axon"/>
    <property type="evidence" value="ECO:0007669"/>
    <property type="project" value="TreeGrafter"/>
</dbReference>
<dbReference type="GO" id="GO:0043025">
    <property type="term" value="C:neuronal cell body"/>
    <property type="evidence" value="ECO:0007669"/>
    <property type="project" value="TreeGrafter"/>
</dbReference>
<dbReference type="AlphaFoldDB" id="A0A2K8GL69"/>
<organism evidence="9">
    <name type="scientific">Dendrolimus punctatus</name>
    <name type="common">masson pine moth</name>
    <dbReference type="NCBI Taxonomy" id="238572"/>
    <lineage>
        <taxon>Eukaryota</taxon>
        <taxon>Metazoa</taxon>
        <taxon>Ecdysozoa</taxon>
        <taxon>Arthropoda</taxon>
        <taxon>Hexapoda</taxon>
        <taxon>Insecta</taxon>
        <taxon>Pterygota</taxon>
        <taxon>Neoptera</taxon>
        <taxon>Endopterygota</taxon>
        <taxon>Lepidoptera</taxon>
        <taxon>Glossata</taxon>
        <taxon>Ditrysia</taxon>
        <taxon>Bombycoidea</taxon>
        <taxon>Lasiocampidae</taxon>
        <taxon>Dendrolimus</taxon>
    </lineage>
</organism>
<evidence type="ECO:0000256" key="4">
    <source>
        <dbReference type="ARBA" id="ARBA00022989"/>
    </source>
</evidence>
<feature type="transmembrane region" description="Helical" evidence="8">
    <location>
        <begin position="345"/>
        <end position="364"/>
    </location>
</feature>
<dbReference type="GO" id="GO:0008049">
    <property type="term" value="P:male courtship behavior"/>
    <property type="evidence" value="ECO:0007669"/>
    <property type="project" value="TreeGrafter"/>
</dbReference>
<dbReference type="GO" id="GO:0005886">
    <property type="term" value="C:plasma membrane"/>
    <property type="evidence" value="ECO:0007669"/>
    <property type="project" value="UniProtKB-SubCell"/>
</dbReference>
<dbReference type="PANTHER" id="PTHR21143">
    <property type="entry name" value="INVERTEBRATE GUSTATORY RECEPTOR"/>
    <property type="match status" value="1"/>
</dbReference>
<protein>
    <recommendedName>
        <fullName evidence="8">Gustatory receptor</fullName>
    </recommendedName>
</protein>
<feature type="transmembrane region" description="Helical" evidence="8">
    <location>
        <begin position="423"/>
        <end position="442"/>
    </location>
</feature>
<feature type="transmembrane region" description="Helical" evidence="8">
    <location>
        <begin position="178"/>
        <end position="200"/>
    </location>
</feature>
<evidence type="ECO:0000313" key="9">
    <source>
        <dbReference type="EMBL" id="ARO70531.1"/>
    </source>
</evidence>
<comment type="subcellular location">
    <subcellularLocation>
        <location evidence="1 8">Cell membrane</location>
        <topology evidence="1 8">Multi-pass membrane protein</topology>
    </subcellularLocation>
</comment>
<keyword evidence="4 8" id="KW-1133">Transmembrane helix</keyword>
<feature type="transmembrane region" description="Helical" evidence="8">
    <location>
        <begin position="89"/>
        <end position="109"/>
    </location>
</feature>
<evidence type="ECO:0000256" key="7">
    <source>
        <dbReference type="ARBA" id="ARBA00023224"/>
    </source>
</evidence>
<evidence type="ECO:0000256" key="2">
    <source>
        <dbReference type="ARBA" id="ARBA00022475"/>
    </source>
</evidence>
<dbReference type="GO" id="GO:0007165">
    <property type="term" value="P:signal transduction"/>
    <property type="evidence" value="ECO:0007669"/>
    <property type="project" value="UniProtKB-KW"/>
</dbReference>
<dbReference type="InterPro" id="IPR013604">
    <property type="entry name" value="7TM_chemorcpt"/>
</dbReference>